<dbReference type="AlphaFoldDB" id="A0A6M5Z538"/>
<organism evidence="2 3">
    <name type="scientific">Frigoriglobus tundricola</name>
    <dbReference type="NCBI Taxonomy" id="2774151"/>
    <lineage>
        <taxon>Bacteria</taxon>
        <taxon>Pseudomonadati</taxon>
        <taxon>Planctomycetota</taxon>
        <taxon>Planctomycetia</taxon>
        <taxon>Gemmatales</taxon>
        <taxon>Gemmataceae</taxon>
        <taxon>Frigoriglobus</taxon>
    </lineage>
</organism>
<evidence type="ECO:0000313" key="2">
    <source>
        <dbReference type="EMBL" id="QJX00825.1"/>
    </source>
</evidence>
<sequence length="37" mass="3983">MGYGRSDEPSQPQVAGVTTETESEPSNAIEVFGRPCR</sequence>
<dbReference type="Proteomes" id="UP000503447">
    <property type="component" value="Chromosome"/>
</dbReference>
<proteinExistence type="predicted"/>
<feature type="region of interest" description="Disordered" evidence="1">
    <location>
        <begin position="1"/>
        <end position="37"/>
    </location>
</feature>
<feature type="compositionally biased region" description="Polar residues" evidence="1">
    <location>
        <begin position="9"/>
        <end position="26"/>
    </location>
</feature>
<keyword evidence="3" id="KW-1185">Reference proteome</keyword>
<evidence type="ECO:0000313" key="3">
    <source>
        <dbReference type="Proteomes" id="UP000503447"/>
    </source>
</evidence>
<protein>
    <submittedName>
        <fullName evidence="2">Uncharacterized protein</fullName>
    </submittedName>
</protein>
<evidence type="ECO:0000256" key="1">
    <source>
        <dbReference type="SAM" id="MobiDB-lite"/>
    </source>
</evidence>
<accession>A0A6M5Z538</accession>
<dbReference type="KEGG" id="ftj:FTUN_8463"/>
<dbReference type="EMBL" id="CP053452">
    <property type="protein sequence ID" value="QJX00825.1"/>
    <property type="molecule type" value="Genomic_DNA"/>
</dbReference>
<reference evidence="3" key="1">
    <citation type="submission" date="2020-05" db="EMBL/GenBank/DDBJ databases">
        <title>Frigoriglobus tundricola gen. nov., sp. nov., a psychrotolerant cellulolytic planctomycete of the family Gemmataceae with two divergent copies of 16S rRNA gene.</title>
        <authorList>
            <person name="Kulichevskaya I.S."/>
            <person name="Ivanova A.A."/>
            <person name="Naumoff D.G."/>
            <person name="Beletsky A.V."/>
            <person name="Rijpstra W.I.C."/>
            <person name="Sinninghe Damste J.S."/>
            <person name="Mardanov A.V."/>
            <person name="Ravin N.V."/>
            <person name="Dedysh S.N."/>
        </authorList>
    </citation>
    <scope>NUCLEOTIDE SEQUENCE [LARGE SCALE GENOMIC DNA]</scope>
    <source>
        <strain evidence="3">PL17</strain>
    </source>
</reference>
<gene>
    <name evidence="2" type="ORF">FTUN_8463</name>
</gene>
<name>A0A6M5Z538_9BACT</name>